<feature type="compositionally biased region" description="Polar residues" evidence="4">
    <location>
        <begin position="173"/>
        <end position="193"/>
    </location>
</feature>
<keyword evidence="5" id="KW-0732">Signal</keyword>
<feature type="compositionally biased region" description="Polar residues" evidence="4">
    <location>
        <begin position="296"/>
        <end position="307"/>
    </location>
</feature>
<organism evidence="7 8">
    <name type="scientific">Pieris brassicae</name>
    <name type="common">White butterfly</name>
    <name type="synonym">Large white butterfly</name>
    <dbReference type="NCBI Taxonomy" id="7116"/>
    <lineage>
        <taxon>Eukaryota</taxon>
        <taxon>Metazoa</taxon>
        <taxon>Ecdysozoa</taxon>
        <taxon>Arthropoda</taxon>
        <taxon>Hexapoda</taxon>
        <taxon>Insecta</taxon>
        <taxon>Pterygota</taxon>
        <taxon>Neoptera</taxon>
        <taxon>Endopterygota</taxon>
        <taxon>Lepidoptera</taxon>
        <taxon>Glossata</taxon>
        <taxon>Ditrysia</taxon>
        <taxon>Papilionoidea</taxon>
        <taxon>Pieridae</taxon>
        <taxon>Pierinae</taxon>
        <taxon>Pieris</taxon>
    </lineage>
</organism>
<proteinExistence type="predicted"/>
<feature type="chain" id="PRO_5040130977" description="Kazal-like domain-containing protein" evidence="5">
    <location>
        <begin position="23"/>
        <end position="454"/>
    </location>
</feature>
<comment type="caution">
    <text evidence="7">The sequence shown here is derived from an EMBL/GenBank/DDBJ whole genome shotgun (WGS) entry which is preliminary data.</text>
</comment>
<evidence type="ECO:0000256" key="3">
    <source>
        <dbReference type="ARBA" id="ARBA00023157"/>
    </source>
</evidence>
<keyword evidence="3" id="KW-1015">Disulfide bond</keyword>
<dbReference type="Pfam" id="PF00050">
    <property type="entry name" value="Kazal_1"/>
    <property type="match status" value="1"/>
</dbReference>
<evidence type="ECO:0000256" key="4">
    <source>
        <dbReference type="SAM" id="MobiDB-lite"/>
    </source>
</evidence>
<evidence type="ECO:0000313" key="8">
    <source>
        <dbReference type="Proteomes" id="UP001152562"/>
    </source>
</evidence>
<evidence type="ECO:0000259" key="6">
    <source>
        <dbReference type="PROSITE" id="PS51465"/>
    </source>
</evidence>
<dbReference type="SMART" id="SM00280">
    <property type="entry name" value="KAZAL"/>
    <property type="match status" value="1"/>
</dbReference>
<keyword evidence="2" id="KW-0964">Secreted</keyword>
<evidence type="ECO:0000256" key="2">
    <source>
        <dbReference type="ARBA" id="ARBA00022525"/>
    </source>
</evidence>
<comment type="subcellular location">
    <subcellularLocation>
        <location evidence="1">Secreted</location>
    </subcellularLocation>
</comment>
<dbReference type="PANTHER" id="PTHR21179">
    <property type="entry name" value="SERINE-TYPE ENDOPEPTIDASE INHIBITOR"/>
    <property type="match status" value="1"/>
</dbReference>
<feature type="compositionally biased region" description="Polar residues" evidence="4">
    <location>
        <begin position="51"/>
        <end position="64"/>
    </location>
</feature>
<evidence type="ECO:0000256" key="5">
    <source>
        <dbReference type="SAM" id="SignalP"/>
    </source>
</evidence>
<dbReference type="EMBL" id="CALOZG010000002">
    <property type="protein sequence ID" value="CAH3960527.1"/>
    <property type="molecule type" value="Genomic_DNA"/>
</dbReference>
<feature type="compositionally biased region" description="Polar residues" evidence="4">
    <location>
        <begin position="332"/>
        <end position="357"/>
    </location>
</feature>
<feature type="region of interest" description="Disordered" evidence="4">
    <location>
        <begin position="234"/>
        <end position="256"/>
    </location>
</feature>
<gene>
    <name evidence="7" type="ORF">PIBRA_LOCUS1586</name>
</gene>
<feature type="region of interest" description="Disordered" evidence="4">
    <location>
        <begin position="271"/>
        <end position="357"/>
    </location>
</feature>
<evidence type="ECO:0000256" key="1">
    <source>
        <dbReference type="ARBA" id="ARBA00004613"/>
    </source>
</evidence>
<dbReference type="GO" id="GO:0004867">
    <property type="term" value="F:serine-type endopeptidase inhibitor activity"/>
    <property type="evidence" value="ECO:0007669"/>
    <property type="project" value="InterPro"/>
</dbReference>
<evidence type="ECO:0000313" key="7">
    <source>
        <dbReference type="EMBL" id="CAH3960527.1"/>
    </source>
</evidence>
<dbReference type="AlphaFoldDB" id="A0A9P0X1T6"/>
<protein>
    <recommendedName>
        <fullName evidence="6">Kazal-like domain-containing protein</fullName>
    </recommendedName>
</protein>
<dbReference type="Gene3D" id="3.30.60.30">
    <property type="match status" value="1"/>
</dbReference>
<feature type="domain" description="Kazal-like" evidence="6">
    <location>
        <begin position="400"/>
        <end position="453"/>
    </location>
</feature>
<dbReference type="InterPro" id="IPR039932">
    <property type="entry name" value="Spink4-like"/>
</dbReference>
<feature type="signal peptide" evidence="5">
    <location>
        <begin position="1"/>
        <end position="22"/>
    </location>
</feature>
<feature type="compositionally biased region" description="Low complexity" evidence="4">
    <location>
        <begin position="317"/>
        <end position="331"/>
    </location>
</feature>
<keyword evidence="8" id="KW-1185">Reference proteome</keyword>
<dbReference type="InterPro" id="IPR036058">
    <property type="entry name" value="Kazal_dom_sf"/>
</dbReference>
<accession>A0A9P0X1T6</accession>
<sequence length="454" mass="49654">MICIKLLLFCCLSVCDIGRIQGQLLEKETSFDLNSLFGNLFPKYGFRRNPQAGTSQNPVNGGQLNNPQGNIWNNGNGNPGMNYPANSQYYPGTAIQGQQRPTGNENAWNNPGSSVNQVQGNYPPSSVPGQGWNSPQTQIRYPNQQVSQEKPTGYENTYNNLGSPANQVKGDYPQTSLPGQGWSSPQTQTGYPNQQVPQVNEPGQYPEGRNWNGIGANVNSNNPNMPSYPQNGLQTGAAYSGQHNAKNPNYYQPGNPSDIDNVQKLNPNYPTANNWNNGLNPRVNYPGNPQPYPVNGIQTDVPNSWNANKRRNQGYESPSQLGYQGGQLYPGTNYQNGYPSQNGYPPQSDSYTGFRNEASQYPNQSEQADVAVTTEKAILGNPVIISEINPPSTPKSEVDIAARTKCVQDCSTSSDYQPICGTNNVTYFNEEKFECAQKCGIEVAIRQQGACDGH</sequence>
<reference evidence="7" key="1">
    <citation type="submission" date="2022-05" db="EMBL/GenBank/DDBJ databases">
        <authorList>
            <person name="Okamura Y."/>
        </authorList>
    </citation>
    <scope>NUCLEOTIDE SEQUENCE</scope>
</reference>
<dbReference type="CDD" id="cd00104">
    <property type="entry name" value="KAZAL_FS"/>
    <property type="match status" value="1"/>
</dbReference>
<feature type="compositionally biased region" description="Polar residues" evidence="4">
    <location>
        <begin position="241"/>
        <end position="256"/>
    </location>
</feature>
<dbReference type="InterPro" id="IPR002350">
    <property type="entry name" value="Kazal_dom"/>
</dbReference>
<dbReference type="PROSITE" id="PS51465">
    <property type="entry name" value="KAZAL_2"/>
    <property type="match status" value="1"/>
</dbReference>
<feature type="compositionally biased region" description="Polar residues" evidence="4">
    <location>
        <begin position="87"/>
        <end position="166"/>
    </location>
</feature>
<feature type="region of interest" description="Disordered" evidence="4">
    <location>
        <begin position="48"/>
        <end position="193"/>
    </location>
</feature>
<dbReference type="PANTHER" id="PTHR21179:SF0">
    <property type="entry name" value="SERINE PROTEASE INHIBITOR KAZAL-TYPE 4"/>
    <property type="match status" value="1"/>
</dbReference>
<feature type="compositionally biased region" description="Low complexity" evidence="4">
    <location>
        <begin position="65"/>
        <end position="86"/>
    </location>
</feature>
<name>A0A9P0X1T6_PIEBR</name>
<dbReference type="GO" id="GO:0005576">
    <property type="term" value="C:extracellular region"/>
    <property type="evidence" value="ECO:0007669"/>
    <property type="project" value="UniProtKB-SubCell"/>
</dbReference>
<dbReference type="Proteomes" id="UP001152562">
    <property type="component" value="Unassembled WGS sequence"/>
</dbReference>
<dbReference type="SUPFAM" id="SSF100895">
    <property type="entry name" value="Kazal-type serine protease inhibitors"/>
    <property type="match status" value="1"/>
</dbReference>